<organism evidence="1 2">
    <name type="scientific">Tepidibacter formicigenes DSM 15518</name>
    <dbReference type="NCBI Taxonomy" id="1123349"/>
    <lineage>
        <taxon>Bacteria</taxon>
        <taxon>Bacillati</taxon>
        <taxon>Bacillota</taxon>
        <taxon>Clostridia</taxon>
        <taxon>Peptostreptococcales</taxon>
        <taxon>Peptostreptococcaceae</taxon>
        <taxon>Tepidibacter</taxon>
    </lineage>
</organism>
<proteinExistence type="predicted"/>
<dbReference type="RefSeq" id="WP_072889674.1">
    <property type="nucleotide sequence ID" value="NZ_FRAE01000053.1"/>
</dbReference>
<keyword evidence="2" id="KW-1185">Reference proteome</keyword>
<evidence type="ECO:0000313" key="1">
    <source>
        <dbReference type="EMBL" id="SHK28970.1"/>
    </source>
</evidence>
<dbReference type="OrthoDB" id="1666512at2"/>
<accession>A0A1M6R956</accession>
<dbReference type="Pfam" id="PF08282">
    <property type="entry name" value="Hydrolase_3"/>
    <property type="match status" value="1"/>
</dbReference>
<reference evidence="2" key="1">
    <citation type="submission" date="2016-11" db="EMBL/GenBank/DDBJ databases">
        <authorList>
            <person name="Varghese N."/>
            <person name="Submissions S."/>
        </authorList>
    </citation>
    <scope>NUCLEOTIDE SEQUENCE [LARGE SCALE GENOMIC DNA]</scope>
    <source>
        <strain evidence="2">DSM 15518</strain>
    </source>
</reference>
<dbReference type="EMBL" id="FRAE01000053">
    <property type="protein sequence ID" value="SHK28970.1"/>
    <property type="molecule type" value="Genomic_DNA"/>
</dbReference>
<sequence>MLFASDLDRTLIYSNKFLDNFTIKEHKNVCLIEKKGDKEISFMTNRAIDKLKELSQKLCFVPTTTRTIEQYRRISIFQNEIISKYAVVSNGGNILIDGKVDKIWNRCIKNKIKNEAVSIADVLKKFNEIKNKEWLISCNTADKLFCYCIVDLSKLKKDELKSFFKWLDGNNWNVSLQGRKLYFIPNCVNKRDAIVYIANNAGIKTIAAAGDSYLDLCMLDIADYGVSPFHGEIYDLYKDKKCEDMKLEFTLSSGILAAEEILKNIEIFLNNNFMRTALT</sequence>
<dbReference type="SUPFAM" id="SSF56784">
    <property type="entry name" value="HAD-like"/>
    <property type="match status" value="1"/>
</dbReference>
<dbReference type="Proteomes" id="UP000242497">
    <property type="component" value="Unassembled WGS sequence"/>
</dbReference>
<evidence type="ECO:0000313" key="2">
    <source>
        <dbReference type="Proteomes" id="UP000242497"/>
    </source>
</evidence>
<dbReference type="InterPro" id="IPR023214">
    <property type="entry name" value="HAD_sf"/>
</dbReference>
<dbReference type="InterPro" id="IPR036412">
    <property type="entry name" value="HAD-like_sf"/>
</dbReference>
<dbReference type="STRING" id="1123349.SAMN02744037_02054"/>
<dbReference type="AlphaFoldDB" id="A0A1M6R956"/>
<protein>
    <submittedName>
        <fullName evidence="1">Hydroxymethylpyrimidine pyrophosphatase</fullName>
    </submittedName>
</protein>
<name>A0A1M6R956_9FIRM</name>
<gene>
    <name evidence="1" type="ORF">SAMN02744037_02054</name>
</gene>
<dbReference type="Gene3D" id="3.40.50.1000">
    <property type="entry name" value="HAD superfamily/HAD-like"/>
    <property type="match status" value="2"/>
</dbReference>